<dbReference type="OrthoDB" id="5196343at2"/>
<protein>
    <submittedName>
        <fullName evidence="2">Uncharacterized protein</fullName>
    </submittedName>
</protein>
<evidence type="ECO:0000313" key="3">
    <source>
        <dbReference type="Proteomes" id="UP000198891"/>
    </source>
</evidence>
<proteinExistence type="predicted"/>
<dbReference type="EMBL" id="FNPZ01000002">
    <property type="protein sequence ID" value="SDZ12410.1"/>
    <property type="molecule type" value="Genomic_DNA"/>
</dbReference>
<accession>A0A1H3QGI8</accession>
<dbReference type="AlphaFoldDB" id="A0A1H3QGI8"/>
<sequence length="156" mass="16283">MSSSPVEPSEEPVELFLIGRTLRGTLGDAFRRDVIASFESLHAGADGEAEAPLHSGLSRTVELTAVAVTRAGALSVDTGIADPAFRSSPGPLAGRDEGGNVDAGERIFEVTAEEVDGISPVAGPPGVDRSRRVVVRVRPDDPGARLDFRVTVVVPE</sequence>
<dbReference type="STRING" id="381665.SAMN05216554_2510"/>
<dbReference type="RefSeq" id="WP_092554021.1">
    <property type="nucleotide sequence ID" value="NZ_FNPZ01000002.1"/>
</dbReference>
<dbReference type="Proteomes" id="UP000198891">
    <property type="component" value="Unassembled WGS sequence"/>
</dbReference>
<evidence type="ECO:0000313" key="2">
    <source>
        <dbReference type="EMBL" id="SDZ12410.1"/>
    </source>
</evidence>
<keyword evidence="3" id="KW-1185">Reference proteome</keyword>
<name>A0A1H3QGI8_9MICO</name>
<reference evidence="2 3" key="1">
    <citation type="submission" date="2016-10" db="EMBL/GenBank/DDBJ databases">
        <authorList>
            <person name="de Groot N.N."/>
        </authorList>
    </citation>
    <scope>NUCLEOTIDE SEQUENCE [LARGE SCALE GENOMIC DNA]</scope>
    <source>
        <strain evidence="2 3">CGMCC 4.3491</strain>
    </source>
</reference>
<evidence type="ECO:0000256" key="1">
    <source>
        <dbReference type="SAM" id="MobiDB-lite"/>
    </source>
</evidence>
<organism evidence="2 3">
    <name type="scientific">Herbiconiux ginsengi</name>
    <dbReference type="NCBI Taxonomy" id="381665"/>
    <lineage>
        <taxon>Bacteria</taxon>
        <taxon>Bacillati</taxon>
        <taxon>Actinomycetota</taxon>
        <taxon>Actinomycetes</taxon>
        <taxon>Micrococcales</taxon>
        <taxon>Microbacteriaceae</taxon>
        <taxon>Herbiconiux</taxon>
    </lineage>
</organism>
<feature type="region of interest" description="Disordered" evidence="1">
    <location>
        <begin position="80"/>
        <end position="101"/>
    </location>
</feature>
<gene>
    <name evidence="2" type="ORF">SAMN05216554_2510</name>
</gene>